<dbReference type="GO" id="GO:0051536">
    <property type="term" value="F:iron-sulfur cluster binding"/>
    <property type="evidence" value="ECO:0007669"/>
    <property type="project" value="UniProtKB-KW"/>
</dbReference>
<keyword evidence="4" id="KW-0411">Iron-sulfur</keyword>
<dbReference type="GO" id="GO:0046872">
    <property type="term" value="F:metal ion binding"/>
    <property type="evidence" value="ECO:0007669"/>
    <property type="project" value="UniProtKB-KW"/>
</dbReference>
<name>K1Z509_9BACT</name>
<organism evidence="6">
    <name type="scientific">uncultured bacterium</name>
    <name type="common">gcode 4</name>
    <dbReference type="NCBI Taxonomy" id="1234023"/>
    <lineage>
        <taxon>Bacteria</taxon>
        <taxon>environmental samples</taxon>
    </lineage>
</organism>
<comment type="caution">
    <text evidence="6">The sequence shown here is derived from an EMBL/GenBank/DDBJ whole genome shotgun (WGS) entry which is preliminary data.</text>
</comment>
<dbReference type="Gene3D" id="3.20.20.70">
    <property type="entry name" value="Aldolase class I"/>
    <property type="match status" value="1"/>
</dbReference>
<dbReference type="SFLD" id="SFLDS00029">
    <property type="entry name" value="Radical_SAM"/>
    <property type="match status" value="1"/>
</dbReference>
<dbReference type="Pfam" id="PF04055">
    <property type="entry name" value="Radical_SAM"/>
    <property type="match status" value="1"/>
</dbReference>
<sequence length="314" mass="35594">MEKVKSVNLMITNRCNSRCNMCNIWKNQVYEDIDLLSLLKLFSREEFSDVQDLSISGGEPLLKKDINIFATSLVRLNHNLKLFFVNSNGLLPKKTFELAKELVSTARIVNPELKVVFSISVEGPKEIHERIRGRSYDVAIETICLLQTLSSDKFEVLVSMTIQKENANHIIDVRSLAKSLGGGFTFRFADFSDNYYQNCQSVNIALTNKECINVLNDVKKYFIGDAFFKILFNYVCSGVNSVMFDSQNKFVCRAGKIFVFIKSNGNIHPCIYSNQIIGNIENGISPFTLQKLKSCPCCTECNVYPMLLYGNNKT</sequence>
<keyword evidence="1" id="KW-0949">S-adenosyl-L-methionine</keyword>
<dbReference type="SFLD" id="SFLDG01067">
    <property type="entry name" value="SPASM/twitch_domain_containing"/>
    <property type="match status" value="1"/>
</dbReference>
<evidence type="ECO:0000259" key="5">
    <source>
        <dbReference type="Pfam" id="PF04055"/>
    </source>
</evidence>
<dbReference type="InterPro" id="IPR013785">
    <property type="entry name" value="Aldolase_TIM"/>
</dbReference>
<gene>
    <name evidence="6" type="ORF">ACD_71C00160G0002</name>
</gene>
<dbReference type="SUPFAM" id="SSF102114">
    <property type="entry name" value="Radical SAM enzymes"/>
    <property type="match status" value="1"/>
</dbReference>
<evidence type="ECO:0000256" key="2">
    <source>
        <dbReference type="ARBA" id="ARBA00022723"/>
    </source>
</evidence>
<accession>K1Z509</accession>
<dbReference type="AlphaFoldDB" id="K1Z509"/>
<dbReference type="InterPro" id="IPR050377">
    <property type="entry name" value="Radical_SAM_PqqE_MftC-like"/>
</dbReference>
<evidence type="ECO:0000256" key="4">
    <source>
        <dbReference type="ARBA" id="ARBA00023014"/>
    </source>
</evidence>
<keyword evidence="2" id="KW-0479">Metal-binding</keyword>
<dbReference type="PANTHER" id="PTHR11228:SF7">
    <property type="entry name" value="PQQA PEPTIDE CYCLASE"/>
    <property type="match status" value="1"/>
</dbReference>
<dbReference type="CDD" id="cd01335">
    <property type="entry name" value="Radical_SAM"/>
    <property type="match status" value="1"/>
</dbReference>
<protein>
    <submittedName>
        <fullName evidence="6">Radical SAM</fullName>
    </submittedName>
</protein>
<evidence type="ECO:0000256" key="1">
    <source>
        <dbReference type="ARBA" id="ARBA00022691"/>
    </source>
</evidence>
<reference evidence="6" key="1">
    <citation type="journal article" date="2012" name="Science">
        <title>Fermentation, hydrogen, and sulfur metabolism in multiple uncultivated bacterial phyla.</title>
        <authorList>
            <person name="Wrighton K.C."/>
            <person name="Thomas B.C."/>
            <person name="Sharon I."/>
            <person name="Miller C.S."/>
            <person name="Castelle C.J."/>
            <person name="VerBerkmoes N.C."/>
            <person name="Wilkins M.J."/>
            <person name="Hettich R.L."/>
            <person name="Lipton M.S."/>
            <person name="Williams K.H."/>
            <person name="Long P.E."/>
            <person name="Banfield J.F."/>
        </authorList>
    </citation>
    <scope>NUCLEOTIDE SEQUENCE [LARGE SCALE GENOMIC DNA]</scope>
</reference>
<dbReference type="PANTHER" id="PTHR11228">
    <property type="entry name" value="RADICAL SAM DOMAIN PROTEIN"/>
    <property type="match status" value="1"/>
</dbReference>
<dbReference type="GO" id="GO:0003824">
    <property type="term" value="F:catalytic activity"/>
    <property type="evidence" value="ECO:0007669"/>
    <property type="project" value="InterPro"/>
</dbReference>
<feature type="domain" description="Radical SAM core" evidence="5">
    <location>
        <begin position="11"/>
        <end position="175"/>
    </location>
</feature>
<proteinExistence type="predicted"/>
<dbReference type="EMBL" id="AMFJ01028891">
    <property type="protein sequence ID" value="EKD44371.1"/>
    <property type="molecule type" value="Genomic_DNA"/>
</dbReference>
<keyword evidence="3" id="KW-0408">Iron</keyword>
<dbReference type="InterPro" id="IPR058240">
    <property type="entry name" value="rSAM_sf"/>
</dbReference>
<evidence type="ECO:0000256" key="3">
    <source>
        <dbReference type="ARBA" id="ARBA00023004"/>
    </source>
</evidence>
<evidence type="ECO:0000313" key="6">
    <source>
        <dbReference type="EMBL" id="EKD44371.1"/>
    </source>
</evidence>
<dbReference type="InterPro" id="IPR007197">
    <property type="entry name" value="rSAM"/>
</dbReference>